<evidence type="ECO:0000256" key="2">
    <source>
        <dbReference type="ARBA" id="ARBA00022475"/>
    </source>
</evidence>
<feature type="transmembrane region" description="Helical" evidence="8">
    <location>
        <begin position="116"/>
        <end position="138"/>
    </location>
</feature>
<comment type="similarity">
    <text evidence="7">Belongs to the ThrE exporter (TC 2.A.79) family.</text>
</comment>
<keyword evidence="6 8" id="KW-0472">Membrane</keyword>
<dbReference type="Pfam" id="PF12821">
    <property type="entry name" value="ThrE_2"/>
    <property type="match status" value="1"/>
</dbReference>
<evidence type="ECO:0000313" key="10">
    <source>
        <dbReference type="EMBL" id="RDU37700.1"/>
    </source>
</evidence>
<keyword evidence="4 8" id="KW-0812">Transmembrane</keyword>
<protein>
    <recommendedName>
        <fullName evidence="9">Threonine/Serine exporter ThrE domain-containing protein</fullName>
    </recommendedName>
</protein>
<evidence type="ECO:0000256" key="6">
    <source>
        <dbReference type="ARBA" id="ARBA00023136"/>
    </source>
</evidence>
<dbReference type="GO" id="GO:0015744">
    <property type="term" value="P:succinate transport"/>
    <property type="evidence" value="ECO:0007669"/>
    <property type="project" value="TreeGrafter"/>
</dbReference>
<feature type="transmembrane region" description="Helical" evidence="8">
    <location>
        <begin position="78"/>
        <end position="96"/>
    </location>
</feature>
<proteinExistence type="inferred from homology"/>
<evidence type="ECO:0000256" key="8">
    <source>
        <dbReference type="SAM" id="Phobius"/>
    </source>
</evidence>
<feature type="domain" description="Threonine/Serine exporter ThrE" evidence="9">
    <location>
        <begin position="6"/>
        <end position="134"/>
    </location>
</feature>
<name>A0A3D8GTA5_9BACI</name>
<evidence type="ECO:0000256" key="7">
    <source>
        <dbReference type="ARBA" id="ARBA00034125"/>
    </source>
</evidence>
<dbReference type="InterPro" id="IPR050539">
    <property type="entry name" value="ThrE_Dicarb/AminoAcid_Exp"/>
</dbReference>
<evidence type="ECO:0000256" key="4">
    <source>
        <dbReference type="ARBA" id="ARBA00022692"/>
    </source>
</evidence>
<organism evidence="10 11">
    <name type="scientific">Neobacillus piezotolerans</name>
    <dbReference type="NCBI Taxonomy" id="2259171"/>
    <lineage>
        <taxon>Bacteria</taxon>
        <taxon>Bacillati</taxon>
        <taxon>Bacillota</taxon>
        <taxon>Bacilli</taxon>
        <taxon>Bacillales</taxon>
        <taxon>Bacillaceae</taxon>
        <taxon>Neobacillus</taxon>
    </lineage>
</organism>
<keyword evidence="3" id="KW-0997">Cell inner membrane</keyword>
<accession>A0A3D8GTA5</accession>
<evidence type="ECO:0000256" key="3">
    <source>
        <dbReference type="ARBA" id="ARBA00022519"/>
    </source>
</evidence>
<dbReference type="Proteomes" id="UP000257144">
    <property type="component" value="Unassembled WGS sequence"/>
</dbReference>
<comment type="caution">
    <text evidence="10">The sequence shown here is derived from an EMBL/GenBank/DDBJ whole genome shotgun (WGS) entry which is preliminary data.</text>
</comment>
<keyword evidence="5 8" id="KW-1133">Transmembrane helix</keyword>
<dbReference type="RefSeq" id="WP_115451371.1">
    <property type="nucleotide sequence ID" value="NZ_QNQT01000002.1"/>
</dbReference>
<dbReference type="OrthoDB" id="9810047at2"/>
<evidence type="ECO:0000313" key="11">
    <source>
        <dbReference type="Proteomes" id="UP000257144"/>
    </source>
</evidence>
<comment type="subcellular location">
    <subcellularLocation>
        <location evidence="1">Cell membrane</location>
        <topology evidence="1">Multi-pass membrane protein</topology>
    </subcellularLocation>
</comment>
<gene>
    <name evidence="10" type="ORF">DRW41_07645</name>
</gene>
<evidence type="ECO:0000256" key="5">
    <source>
        <dbReference type="ARBA" id="ARBA00022989"/>
    </source>
</evidence>
<reference evidence="10 11" key="1">
    <citation type="submission" date="2018-07" db="EMBL/GenBank/DDBJ databases">
        <title>Bacillus sp. YLB-04 draft genome sequence.</title>
        <authorList>
            <person name="Yu L."/>
            <person name="Tang X."/>
        </authorList>
    </citation>
    <scope>NUCLEOTIDE SEQUENCE [LARGE SCALE GENOMIC DNA]</scope>
    <source>
        <strain evidence="10 11">YLB-04</strain>
    </source>
</reference>
<keyword evidence="11" id="KW-1185">Reference proteome</keyword>
<dbReference type="AlphaFoldDB" id="A0A3D8GTA5"/>
<dbReference type="PANTHER" id="PTHR34390">
    <property type="entry name" value="UPF0442 PROTEIN YJJB-RELATED"/>
    <property type="match status" value="1"/>
</dbReference>
<dbReference type="GO" id="GO:0005886">
    <property type="term" value="C:plasma membrane"/>
    <property type="evidence" value="ECO:0007669"/>
    <property type="project" value="UniProtKB-SubCell"/>
</dbReference>
<dbReference type="EMBL" id="QNQT01000002">
    <property type="protein sequence ID" value="RDU37700.1"/>
    <property type="molecule type" value="Genomic_DNA"/>
</dbReference>
<sequence length="145" mass="15743">MDMITQLLATFFVSGAFAVIFNVPEKNILQCCIVGMVGRLLHSSLMNHDFDKVQATLIASFSIGVISQLFSKIYKTPVIVFSISGILPLVPGGLAYDATRNFVEDHYSLGIQFAVKAIMTAGAIAVGLVLSEAIMQILKVKRKFS</sequence>
<keyword evidence="2" id="KW-1003">Cell membrane</keyword>
<dbReference type="PANTHER" id="PTHR34390:SF1">
    <property type="entry name" value="SUCCINATE TRANSPORTER SUBUNIT YJJB-RELATED"/>
    <property type="match status" value="1"/>
</dbReference>
<evidence type="ECO:0000256" key="1">
    <source>
        <dbReference type="ARBA" id="ARBA00004651"/>
    </source>
</evidence>
<evidence type="ECO:0000259" key="9">
    <source>
        <dbReference type="Pfam" id="PF12821"/>
    </source>
</evidence>
<dbReference type="InterPro" id="IPR024528">
    <property type="entry name" value="ThrE_2"/>
</dbReference>
<feature type="transmembrane region" description="Helical" evidence="8">
    <location>
        <begin position="53"/>
        <end position="71"/>
    </location>
</feature>